<reference evidence="2 3" key="1">
    <citation type="submission" date="2018-12" db="EMBL/GenBank/DDBJ databases">
        <title>Rubrispira sanarue gen. nov., sp., nov., a member of the order Silvanigrellales, isolated from a brackish lake in Hamamatsu Japan.</title>
        <authorList>
            <person name="Maejima Y."/>
            <person name="Iino T."/>
            <person name="Muraguchi Y."/>
            <person name="Fukuda K."/>
            <person name="Nojiri H."/>
            <person name="Ohkuma M."/>
            <person name="Moriuchi R."/>
            <person name="Dohra H."/>
            <person name="Kimbara K."/>
            <person name="Shintani M."/>
        </authorList>
    </citation>
    <scope>NUCLEOTIDE SEQUENCE [LARGE SCALE GENOMIC DNA]</scope>
    <source>
        <strain evidence="2 3">RF1110005</strain>
    </source>
</reference>
<dbReference type="KEGG" id="sbf:JCM31447_09870"/>
<evidence type="ECO:0000313" key="3">
    <source>
        <dbReference type="Proteomes" id="UP000291236"/>
    </source>
</evidence>
<accession>A0A4P2VHV9</accession>
<evidence type="ECO:0000313" key="2">
    <source>
        <dbReference type="EMBL" id="BBH52546.1"/>
    </source>
</evidence>
<feature type="transmembrane region" description="Helical" evidence="1">
    <location>
        <begin position="44"/>
        <end position="64"/>
    </location>
</feature>
<evidence type="ECO:0008006" key="4">
    <source>
        <dbReference type="Google" id="ProtNLM"/>
    </source>
</evidence>
<dbReference type="RefSeq" id="WP_130607145.1">
    <property type="nucleotide sequence ID" value="NZ_AP019368.1"/>
</dbReference>
<feature type="transmembrane region" description="Helical" evidence="1">
    <location>
        <begin position="125"/>
        <end position="143"/>
    </location>
</feature>
<organism evidence="2 3">
    <name type="scientific">Fluviispira sanaruensis</name>
    <dbReference type="NCBI Taxonomy" id="2493639"/>
    <lineage>
        <taxon>Bacteria</taxon>
        <taxon>Pseudomonadati</taxon>
        <taxon>Bdellovibrionota</taxon>
        <taxon>Oligoflexia</taxon>
        <taxon>Silvanigrellales</taxon>
        <taxon>Silvanigrellaceae</taxon>
        <taxon>Fluviispira</taxon>
    </lineage>
</organism>
<name>A0A4P2VHV9_FLUSA</name>
<sequence>MYDITLFVHSWLRWAIILSLIIVLTRSTYGWFSRTAFQKSDKIWGGVLIGTIHLQLLIGLFLYFDLSPIVRTALGNMGFAMKSPVLRFWAVEHFVSILIFAFIIQIGRIISKRAANDFLKHKRMAIAAWIGLLILVATLPWPFRKEVGRSLFADFPSHSQLIANPE</sequence>
<keyword evidence="1" id="KW-1133">Transmembrane helix</keyword>
<feature type="transmembrane region" description="Helical" evidence="1">
    <location>
        <begin position="84"/>
        <end position="104"/>
    </location>
</feature>
<gene>
    <name evidence="2" type="ORF">JCM31447_09870</name>
</gene>
<keyword evidence="3" id="KW-1185">Reference proteome</keyword>
<proteinExistence type="predicted"/>
<protein>
    <recommendedName>
        <fullName evidence="4">Cytochrome B</fullName>
    </recommendedName>
</protein>
<keyword evidence="1" id="KW-0472">Membrane</keyword>
<dbReference type="Proteomes" id="UP000291236">
    <property type="component" value="Chromosome"/>
</dbReference>
<dbReference type="EMBL" id="AP019368">
    <property type="protein sequence ID" value="BBH52546.1"/>
    <property type="molecule type" value="Genomic_DNA"/>
</dbReference>
<dbReference type="AlphaFoldDB" id="A0A4P2VHV9"/>
<dbReference type="OrthoDB" id="329514at2"/>
<evidence type="ECO:0000256" key="1">
    <source>
        <dbReference type="SAM" id="Phobius"/>
    </source>
</evidence>
<keyword evidence="1" id="KW-0812">Transmembrane</keyword>
<feature type="transmembrane region" description="Helical" evidence="1">
    <location>
        <begin position="12"/>
        <end position="32"/>
    </location>
</feature>